<feature type="non-terminal residue" evidence="2">
    <location>
        <position position="174"/>
    </location>
</feature>
<sequence>MKECIHCKKLFKDGKREKYCSDKCREIFWNRKQYAKPEHRNKILTRMKSKEHRKKDREYKKTPARRQHRREYLKVKRRTDPLWKLEHSIRDRVRSGILLAPLGKFSTYLGYTIQELYDYLSAKDGYDESSYLAGELSLDHIIPLHWFITLEVGDKEFRKAWNMRNLRIIPLRKN</sequence>
<dbReference type="EMBL" id="LAZR01038745">
    <property type="protein sequence ID" value="KKL18766.1"/>
    <property type="molecule type" value="Genomic_DNA"/>
</dbReference>
<accession>A0A0F9DM51</accession>
<organism evidence="2">
    <name type="scientific">marine sediment metagenome</name>
    <dbReference type="NCBI Taxonomy" id="412755"/>
    <lineage>
        <taxon>unclassified sequences</taxon>
        <taxon>metagenomes</taxon>
        <taxon>ecological metagenomes</taxon>
    </lineage>
</organism>
<feature type="compositionally biased region" description="Basic residues" evidence="1">
    <location>
        <begin position="46"/>
        <end position="55"/>
    </location>
</feature>
<evidence type="ECO:0008006" key="3">
    <source>
        <dbReference type="Google" id="ProtNLM"/>
    </source>
</evidence>
<protein>
    <recommendedName>
        <fullName evidence="3">Nuclease associated modular domain-containing protein</fullName>
    </recommendedName>
</protein>
<comment type="caution">
    <text evidence="2">The sequence shown here is derived from an EMBL/GenBank/DDBJ whole genome shotgun (WGS) entry which is preliminary data.</text>
</comment>
<reference evidence="2" key="1">
    <citation type="journal article" date="2015" name="Nature">
        <title>Complex archaea that bridge the gap between prokaryotes and eukaryotes.</title>
        <authorList>
            <person name="Spang A."/>
            <person name="Saw J.H."/>
            <person name="Jorgensen S.L."/>
            <person name="Zaremba-Niedzwiedzka K."/>
            <person name="Martijn J."/>
            <person name="Lind A.E."/>
            <person name="van Eijk R."/>
            <person name="Schleper C."/>
            <person name="Guy L."/>
            <person name="Ettema T.J."/>
        </authorList>
    </citation>
    <scope>NUCLEOTIDE SEQUENCE</scope>
</reference>
<proteinExistence type="predicted"/>
<name>A0A0F9DM51_9ZZZZ</name>
<evidence type="ECO:0000313" key="2">
    <source>
        <dbReference type="EMBL" id="KKL18766.1"/>
    </source>
</evidence>
<evidence type="ECO:0000256" key="1">
    <source>
        <dbReference type="SAM" id="MobiDB-lite"/>
    </source>
</evidence>
<dbReference type="AlphaFoldDB" id="A0A0F9DM51"/>
<feature type="region of interest" description="Disordered" evidence="1">
    <location>
        <begin position="46"/>
        <end position="66"/>
    </location>
</feature>
<gene>
    <name evidence="2" type="ORF">LCGC14_2472230</name>
</gene>